<dbReference type="EMBL" id="QKWP01003574">
    <property type="protein sequence ID" value="RIB00828.1"/>
    <property type="molecule type" value="Genomic_DNA"/>
</dbReference>
<gene>
    <name evidence="1" type="ORF">C2G38_2232807</name>
</gene>
<comment type="caution">
    <text evidence="1">The sequence shown here is derived from an EMBL/GenBank/DDBJ whole genome shotgun (WGS) entry which is preliminary data.</text>
</comment>
<name>A0A397TV94_9GLOM</name>
<protein>
    <submittedName>
        <fullName evidence="1">Uncharacterized protein</fullName>
    </submittedName>
</protein>
<evidence type="ECO:0000313" key="1">
    <source>
        <dbReference type="EMBL" id="RIB00828.1"/>
    </source>
</evidence>
<dbReference type="Proteomes" id="UP000266673">
    <property type="component" value="Unassembled WGS sequence"/>
</dbReference>
<dbReference type="AlphaFoldDB" id="A0A397TV94"/>
<organism evidence="1 2">
    <name type="scientific">Gigaspora rosea</name>
    <dbReference type="NCBI Taxonomy" id="44941"/>
    <lineage>
        <taxon>Eukaryota</taxon>
        <taxon>Fungi</taxon>
        <taxon>Fungi incertae sedis</taxon>
        <taxon>Mucoromycota</taxon>
        <taxon>Glomeromycotina</taxon>
        <taxon>Glomeromycetes</taxon>
        <taxon>Diversisporales</taxon>
        <taxon>Gigasporaceae</taxon>
        <taxon>Gigaspora</taxon>
    </lineage>
</organism>
<accession>A0A397TV94</accession>
<evidence type="ECO:0000313" key="2">
    <source>
        <dbReference type="Proteomes" id="UP000266673"/>
    </source>
</evidence>
<reference evidence="1 2" key="1">
    <citation type="submission" date="2018-06" db="EMBL/GenBank/DDBJ databases">
        <title>Comparative genomics reveals the genomic features of Rhizophagus irregularis, R. cerebriforme, R. diaphanum and Gigaspora rosea, and their symbiotic lifestyle signature.</title>
        <authorList>
            <person name="Morin E."/>
            <person name="San Clemente H."/>
            <person name="Chen E.C.H."/>
            <person name="De La Providencia I."/>
            <person name="Hainaut M."/>
            <person name="Kuo A."/>
            <person name="Kohler A."/>
            <person name="Murat C."/>
            <person name="Tang N."/>
            <person name="Roy S."/>
            <person name="Loubradou J."/>
            <person name="Henrissat B."/>
            <person name="Grigoriev I.V."/>
            <person name="Corradi N."/>
            <person name="Roux C."/>
            <person name="Martin F.M."/>
        </authorList>
    </citation>
    <scope>NUCLEOTIDE SEQUENCE [LARGE SCALE GENOMIC DNA]</scope>
    <source>
        <strain evidence="1 2">DAOM 194757</strain>
    </source>
</reference>
<keyword evidence="2" id="KW-1185">Reference proteome</keyword>
<sequence length="94" mass="10650">METRLASPELGGNSEDLQRYYQKKVVNESCRLIESCRAHYDEYKGGEIIKIDQVDAELSSKNDWATMPILAISPPLDASRRALQLLISRHDSLT</sequence>
<proteinExistence type="predicted"/>